<dbReference type="SUPFAM" id="SSF56784">
    <property type="entry name" value="HAD-like"/>
    <property type="match status" value="1"/>
</dbReference>
<dbReference type="RefSeq" id="WP_005462009.1">
    <property type="nucleotide sequence ID" value="NZ_CM001484.1"/>
</dbReference>
<dbReference type="AlphaFoldDB" id="I1CYP7"/>
<evidence type="ECO:0000313" key="1">
    <source>
        <dbReference type="EMBL" id="EIE97821.1"/>
    </source>
</evidence>
<dbReference type="eggNOG" id="COG3882">
    <property type="taxonomic scope" value="Bacteria"/>
</dbReference>
<dbReference type="HOGENOM" id="CLU_018095_1_0_11"/>
<evidence type="ECO:0000313" key="2">
    <source>
        <dbReference type="Proteomes" id="UP000005087"/>
    </source>
</evidence>
<reference evidence="1 2" key="1">
    <citation type="submission" date="2011-09" db="EMBL/GenBank/DDBJ databases">
        <authorList>
            <consortium name="US DOE Joint Genome Institute (JGI-PGF)"/>
            <person name="Lucas S."/>
            <person name="Han J."/>
            <person name="Lapidus A."/>
            <person name="Cheng J.-F."/>
            <person name="Goodwin L."/>
            <person name="Pitluck S."/>
            <person name="Peters L."/>
            <person name="Land M.L."/>
            <person name="Hauser L."/>
            <person name="Brambilla E."/>
            <person name="Klenk H.-P."/>
            <person name="Woyke T.J."/>
        </authorList>
    </citation>
    <scope>NUCLEOTIDE SEQUENCE [LARGE SCALE GENOMIC DNA]</scope>
    <source>
        <strain evidence="1 2">K62</strain>
    </source>
</reference>
<accession>I1CYP7</accession>
<keyword evidence="2" id="KW-1185">Reference proteome</keyword>
<name>I1CYP7_9PSEU</name>
<dbReference type="InterPro" id="IPR036412">
    <property type="entry name" value="HAD-like_sf"/>
</dbReference>
<dbReference type="InterPro" id="IPR036514">
    <property type="entry name" value="SGNH_hydro_sf"/>
</dbReference>
<sequence>MPTVDRERLRRSRKWAVARLAGRDVAVDVVGLERHVLPERAAELLTFAESPVSAEDLVLRHGGDRAEAEKLVDLLVATGLLVDREETEADEQIERLIRVAETPPPERASSAYGEIDHLEDSAVPAPWRGPLRVLLLGGCVVQFARAAVERRFRLGGYDATVRTSWPGASVHDLVDTIRREDPDVVVVMPYVETLLRGLWDLGYAATPRTRATRTRALARLLANLLATTAEAAGDRLVLMHNVSGPGLSAFGRFEYLHEWHLRDSVGFLNQELDRAARRHDNVVLVDEDRFVREWGARHLFDDHLFPFAHHGGTPSPDLDVPNQTPLLSSVLAEEYYASYAAHTAADRIKCLAVDLDNTLWPGVLADMDFDWSMADTTSSWLHRGIHQALRIVKQRGVLLASVSKGDADATLAAWRRLPSTDLLSPDDFVAHYIGWGPKSASLHQLCKELQVAPEAVAVLDDFHVEREEIRRFGPPVRVVDAPVSEFRRWLLTEPGLQVRTVTPEAANRTETTRAALTVARMADSADGDYGRLIRDLHVRVDVRPPRESELTRVAELVTRTTQFTLGEPPPGPDEFAEAASRDELRVLEVSDDLANYGIVGACVIGDGVVRALAVSCRVLALDVGPVFLTAALLGRPNETFVAHYTATERNSPAKDLLRRSGFQLVAEHGARSEWRRRGPVSAAELDAWPHEVSIREVTA</sequence>
<dbReference type="InterPro" id="IPR010037">
    <property type="entry name" value="FkbH_domain"/>
</dbReference>
<proteinExistence type="predicted"/>
<dbReference type="Gene3D" id="3.40.50.1110">
    <property type="entry name" value="SGNH hydrolase"/>
    <property type="match status" value="1"/>
</dbReference>
<protein>
    <submittedName>
        <fullName evidence="1">Subfamily IIIC HAD-superfamily phosphatase</fullName>
    </submittedName>
</protein>
<dbReference type="NCBIfam" id="TIGR01681">
    <property type="entry name" value="HAD-SF-IIIC"/>
    <property type="match status" value="1"/>
</dbReference>
<reference evidence="2" key="2">
    <citation type="submission" date="2012-01" db="EMBL/GenBank/DDBJ databases">
        <title>Noncontiguous Finished sequence of chromosome of Saccharomonospora glauca K62.</title>
        <authorList>
            <consortium name="US DOE Joint Genome Institute"/>
            <person name="Lucas S."/>
            <person name="Han J."/>
            <person name="Lapidus A."/>
            <person name="Cheng J.-F."/>
            <person name="Goodwin L."/>
            <person name="Pitluck S."/>
            <person name="Peters L."/>
            <person name="Mikhailova N."/>
            <person name="Held B."/>
            <person name="Detter J.C."/>
            <person name="Han C."/>
            <person name="Tapia R."/>
            <person name="Land M."/>
            <person name="Hauser L."/>
            <person name="Kyrpides N."/>
            <person name="Ivanova N."/>
            <person name="Pagani I."/>
            <person name="Brambilla E.-M."/>
            <person name="Klenk H.-P."/>
            <person name="Woyke T."/>
        </authorList>
    </citation>
    <scope>NUCLEOTIDE SEQUENCE [LARGE SCALE GENOMIC DNA]</scope>
    <source>
        <strain evidence="2">K62</strain>
    </source>
</reference>
<organism evidence="1 2">
    <name type="scientific">Saccharomonospora glauca K62</name>
    <dbReference type="NCBI Taxonomy" id="928724"/>
    <lineage>
        <taxon>Bacteria</taxon>
        <taxon>Bacillati</taxon>
        <taxon>Actinomycetota</taxon>
        <taxon>Actinomycetes</taxon>
        <taxon>Pseudonocardiales</taxon>
        <taxon>Pseudonocardiaceae</taxon>
        <taxon>Saccharomonospora</taxon>
    </lineage>
</organism>
<dbReference type="Gene3D" id="3.40.50.1000">
    <property type="entry name" value="HAD superfamily/HAD-like"/>
    <property type="match status" value="1"/>
</dbReference>
<dbReference type="OrthoDB" id="323926at2"/>
<gene>
    <name evidence="1" type="ORF">SacglDRAFT_00883</name>
</gene>
<dbReference type="InterPro" id="IPR010033">
    <property type="entry name" value="HAD_SF_ppase_IIIC"/>
</dbReference>
<dbReference type="EMBL" id="CM001484">
    <property type="protein sequence ID" value="EIE97821.1"/>
    <property type="molecule type" value="Genomic_DNA"/>
</dbReference>
<dbReference type="InterPro" id="IPR023214">
    <property type="entry name" value="HAD_sf"/>
</dbReference>
<dbReference type="STRING" id="928724.SacglDRAFT_00883"/>
<dbReference type="Proteomes" id="UP000005087">
    <property type="component" value="Chromosome"/>
</dbReference>
<dbReference type="NCBIfam" id="TIGR01686">
    <property type="entry name" value="FkbH"/>
    <property type="match status" value="1"/>
</dbReference>